<reference evidence="3" key="1">
    <citation type="journal article" date="2019" name="Nat. Commun.">
        <title>The genome of broomcorn millet.</title>
        <authorList>
            <person name="Zou C."/>
            <person name="Miki D."/>
            <person name="Li D."/>
            <person name="Tang Q."/>
            <person name="Xiao L."/>
            <person name="Rajput S."/>
            <person name="Deng P."/>
            <person name="Jia W."/>
            <person name="Huang R."/>
            <person name="Zhang M."/>
            <person name="Sun Y."/>
            <person name="Hu J."/>
            <person name="Fu X."/>
            <person name="Schnable P.S."/>
            <person name="Li F."/>
            <person name="Zhang H."/>
            <person name="Feng B."/>
            <person name="Zhu X."/>
            <person name="Liu R."/>
            <person name="Schnable J.C."/>
            <person name="Zhu J.-K."/>
            <person name="Zhang H."/>
        </authorList>
    </citation>
    <scope>NUCLEOTIDE SEQUENCE [LARGE SCALE GENOMIC DNA]</scope>
</reference>
<dbReference type="SUPFAM" id="SSF52047">
    <property type="entry name" value="RNI-like"/>
    <property type="match status" value="1"/>
</dbReference>
<dbReference type="InterPro" id="IPR032675">
    <property type="entry name" value="LRR_dom_sf"/>
</dbReference>
<dbReference type="Pfam" id="PF23622">
    <property type="entry name" value="LRR_At1g61320_AtMIF1"/>
    <property type="match status" value="1"/>
</dbReference>
<evidence type="ECO:0000259" key="1">
    <source>
        <dbReference type="Pfam" id="PF23622"/>
    </source>
</evidence>
<organism evidence="2 3">
    <name type="scientific">Panicum miliaceum</name>
    <name type="common">Proso millet</name>
    <name type="synonym">Broomcorn millet</name>
    <dbReference type="NCBI Taxonomy" id="4540"/>
    <lineage>
        <taxon>Eukaryota</taxon>
        <taxon>Viridiplantae</taxon>
        <taxon>Streptophyta</taxon>
        <taxon>Embryophyta</taxon>
        <taxon>Tracheophyta</taxon>
        <taxon>Spermatophyta</taxon>
        <taxon>Magnoliopsida</taxon>
        <taxon>Liliopsida</taxon>
        <taxon>Poales</taxon>
        <taxon>Poaceae</taxon>
        <taxon>PACMAD clade</taxon>
        <taxon>Panicoideae</taxon>
        <taxon>Panicodae</taxon>
        <taxon>Paniceae</taxon>
        <taxon>Panicinae</taxon>
        <taxon>Panicum</taxon>
        <taxon>Panicum sect. Panicum</taxon>
    </lineage>
</organism>
<evidence type="ECO:0000313" key="2">
    <source>
        <dbReference type="EMBL" id="RLN33626.1"/>
    </source>
</evidence>
<feature type="domain" description="At1g61320/AtMIF1 LRR" evidence="1">
    <location>
        <begin position="69"/>
        <end position="409"/>
    </location>
</feature>
<keyword evidence="3" id="KW-1185">Reference proteome</keyword>
<comment type="caution">
    <text evidence="2">The sequence shown here is derived from an EMBL/GenBank/DDBJ whole genome shotgun (WGS) entry which is preliminary data.</text>
</comment>
<sequence length="410" mass="45772">MASGATSRQMKNGKTDWNSNGHLVSYTFPNANVCCCSCCLPFSCLSTFLEMSSQPHLDLVSALPEGGEYSTFSYADSWLQAAVTPGIENLNLMLHKKYNFPCSPFLSDGVRKSIRDLQLHTCVFRPTSELGPLRRLTSLDLNSVRITGDELECLLFNSLALERLDLKCCKEIIFQKIPCVLQQLSHLTVDDCYRLQVIECKAPNLSFMEYSGEKIILSLVHSLKMKRLNMHHPDVICYACAELPSIMPNLETLEIGSHIEVVNTPMLLTKFQYLKHLTIQIGVRAFPPPFDYFSLVSFVVSSPSLETLLLEAAQDGVNHESVFGSSSHLRQLPEHQHNCLKIVEIRGFSSAKSLVELTCCIVNNAASLERLTLDILRYPERCSGKANITCWPISNAALEDASRMVAAIKM</sequence>
<dbReference type="PANTHER" id="PTHR34145">
    <property type="entry name" value="OS02G0105600 PROTEIN"/>
    <property type="match status" value="1"/>
</dbReference>
<accession>A0A3L6T9U3</accession>
<dbReference type="InterPro" id="IPR053772">
    <property type="entry name" value="At1g61320/At1g61330-like"/>
</dbReference>
<dbReference type="AlphaFoldDB" id="A0A3L6T9U3"/>
<dbReference type="Proteomes" id="UP000275267">
    <property type="component" value="Unassembled WGS sequence"/>
</dbReference>
<dbReference type="PANTHER" id="PTHR34145:SF52">
    <property type="entry name" value="OS02G0105800 PROTEIN"/>
    <property type="match status" value="1"/>
</dbReference>
<dbReference type="EMBL" id="PQIB02000002">
    <property type="protein sequence ID" value="RLN33626.1"/>
    <property type="molecule type" value="Genomic_DNA"/>
</dbReference>
<dbReference type="Gene3D" id="3.80.10.10">
    <property type="entry name" value="Ribonuclease Inhibitor"/>
    <property type="match status" value="1"/>
</dbReference>
<name>A0A3L6T9U3_PANMI</name>
<protein>
    <recommendedName>
        <fullName evidence="1">At1g61320/AtMIF1 LRR domain-containing protein</fullName>
    </recommendedName>
</protein>
<dbReference type="STRING" id="4540.A0A3L6T9U3"/>
<dbReference type="InterPro" id="IPR055357">
    <property type="entry name" value="LRR_At1g61320_AtMIF1"/>
</dbReference>
<proteinExistence type="predicted"/>
<gene>
    <name evidence="2" type="ORF">C2845_PM03G34580</name>
</gene>
<dbReference type="OrthoDB" id="673865at2759"/>
<evidence type="ECO:0000313" key="3">
    <source>
        <dbReference type="Proteomes" id="UP000275267"/>
    </source>
</evidence>